<dbReference type="PANTHER" id="PTHR47447">
    <property type="entry name" value="OS03G0856100 PROTEIN"/>
    <property type="match status" value="1"/>
</dbReference>
<evidence type="ECO:0000313" key="5">
    <source>
        <dbReference type="EMBL" id="KAJ4734111.1"/>
    </source>
</evidence>
<dbReference type="PANTHER" id="PTHR47447:SF23">
    <property type="entry name" value="PENTACOTRIPEPTIDE-REPEAT REGION OF PRORP DOMAIN-CONTAINING PROTEIN"/>
    <property type="match status" value="1"/>
</dbReference>
<keyword evidence="7" id="KW-1185">Reference proteome</keyword>
<evidence type="ECO:0000313" key="6">
    <source>
        <dbReference type="EMBL" id="KAJ4745815.1"/>
    </source>
</evidence>
<dbReference type="InterPro" id="IPR002885">
    <property type="entry name" value="PPR_rpt"/>
</dbReference>
<dbReference type="Pfam" id="PF13041">
    <property type="entry name" value="PPR_2"/>
    <property type="match status" value="1"/>
</dbReference>
<feature type="repeat" description="PPR" evidence="4">
    <location>
        <begin position="380"/>
        <end position="414"/>
    </location>
</feature>
<dbReference type="NCBIfam" id="TIGR00756">
    <property type="entry name" value="PPR"/>
    <property type="match status" value="6"/>
</dbReference>
<gene>
    <name evidence="5" type="ORF">LUZ62_013335</name>
    <name evidence="6" type="ORF">LUZ62_080220</name>
</gene>
<comment type="similarity">
    <text evidence="1">Belongs to the PPR family. P subfamily.</text>
</comment>
<reference evidence="6" key="1">
    <citation type="submission" date="2022-08" db="EMBL/GenBank/DDBJ databases">
        <authorList>
            <person name="Marques A."/>
        </authorList>
    </citation>
    <scope>NUCLEOTIDE SEQUENCE</scope>
    <source>
        <strain evidence="6">RhyPub2mFocal</strain>
        <tissue evidence="6">Leaves</tissue>
    </source>
</reference>
<evidence type="ECO:0000313" key="7">
    <source>
        <dbReference type="Proteomes" id="UP001140206"/>
    </source>
</evidence>
<dbReference type="InterPro" id="IPR011990">
    <property type="entry name" value="TPR-like_helical_dom_sf"/>
</dbReference>
<dbReference type="Gene3D" id="1.25.40.10">
    <property type="entry name" value="Tetratricopeptide repeat domain"/>
    <property type="match status" value="3"/>
</dbReference>
<dbReference type="PROSITE" id="PS51375">
    <property type="entry name" value="PPR"/>
    <property type="match status" value="6"/>
</dbReference>
<dbReference type="Pfam" id="PF01535">
    <property type="entry name" value="PPR"/>
    <property type="match status" value="2"/>
</dbReference>
<feature type="repeat" description="PPR" evidence="4">
    <location>
        <begin position="277"/>
        <end position="307"/>
    </location>
</feature>
<dbReference type="Pfam" id="PF13812">
    <property type="entry name" value="PPR_3"/>
    <property type="match status" value="1"/>
</dbReference>
<evidence type="ECO:0000256" key="2">
    <source>
        <dbReference type="ARBA" id="ARBA00022737"/>
    </source>
</evidence>
<feature type="repeat" description="PPR" evidence="4">
    <location>
        <begin position="345"/>
        <end position="379"/>
    </location>
</feature>
<feature type="repeat" description="PPR" evidence="4">
    <location>
        <begin position="242"/>
        <end position="276"/>
    </location>
</feature>
<feature type="repeat" description="PPR" evidence="4">
    <location>
        <begin position="207"/>
        <end position="241"/>
    </location>
</feature>
<evidence type="ECO:0000256" key="4">
    <source>
        <dbReference type="PROSITE-ProRule" id="PRU00708"/>
    </source>
</evidence>
<name>A0AAV8BS60_9POAL</name>
<keyword evidence="3" id="KW-0809">Transit peptide</keyword>
<comment type="caution">
    <text evidence="6">The sequence shown here is derived from an EMBL/GenBank/DDBJ whole genome shotgun (WGS) entry which is preliminary data.</text>
</comment>
<keyword evidence="2" id="KW-0677">Repeat</keyword>
<evidence type="ECO:0000256" key="1">
    <source>
        <dbReference type="ARBA" id="ARBA00007626"/>
    </source>
</evidence>
<organism evidence="6 7">
    <name type="scientific">Rhynchospora pubera</name>
    <dbReference type="NCBI Taxonomy" id="906938"/>
    <lineage>
        <taxon>Eukaryota</taxon>
        <taxon>Viridiplantae</taxon>
        <taxon>Streptophyta</taxon>
        <taxon>Embryophyta</taxon>
        <taxon>Tracheophyta</taxon>
        <taxon>Spermatophyta</taxon>
        <taxon>Magnoliopsida</taxon>
        <taxon>Liliopsida</taxon>
        <taxon>Poales</taxon>
        <taxon>Cyperaceae</taxon>
        <taxon>Cyperoideae</taxon>
        <taxon>Rhynchosporeae</taxon>
        <taxon>Rhynchospora</taxon>
    </lineage>
</organism>
<dbReference type="EMBL" id="JAMFTS010000005">
    <property type="protein sequence ID" value="KAJ4745815.1"/>
    <property type="molecule type" value="Genomic_DNA"/>
</dbReference>
<dbReference type="AlphaFoldDB" id="A0AAV8BS60"/>
<evidence type="ECO:0000256" key="3">
    <source>
        <dbReference type="ARBA" id="ARBA00022946"/>
    </source>
</evidence>
<dbReference type="EMBL" id="JAMFTS010005070">
    <property type="protein sequence ID" value="KAJ4734111.1"/>
    <property type="molecule type" value="Genomic_DNA"/>
</dbReference>
<sequence>MLLRRLSSHLRRYLSSSATTSIPLPLDPDTVLRTLSVYSNDWQSALEFFHYASSPPSNFHHTPSTLSSTIDILGKHREFDRSRSLISSYASSFSSPSHLLPSFRSLFNRLAAAHLVSDVLGAFDLAENLGLRDCTTFHLMIDALCDHGHVSEAENLCLRSESPPFPSLFPPDTKTYNMLLRGWVKLRAFGRCRDFWQEMDRDRIEKDVHSYSIYMSALSKGGKPWKALKLFKEMQRKNIEPDIVAYNTVIHATGHSKGVDSSIQLYQEMVEAGVEPNTATLNTIVKLFCVEGRFKEAYCIVSRMRRKHRSQPDVLTYHCFFQYLTRPQEIINLFEQMVQAGCRPRMDTYIILIKKFGRWGFMKPVFDIWSKMEKHGCSPDASAYNAIINALLQNGMVDMAREYDKEMVTKGLSAKPIIQSNGANELNPLP</sequence>
<protein>
    <submittedName>
        <fullName evidence="6">Pentatricopeptide repeat-containing protein</fullName>
    </submittedName>
</protein>
<dbReference type="Proteomes" id="UP001140206">
    <property type="component" value="Chromosome 5"/>
</dbReference>
<dbReference type="Pfam" id="PF12854">
    <property type="entry name" value="PPR_1"/>
    <property type="match status" value="1"/>
</dbReference>
<proteinExistence type="inferred from homology"/>
<feature type="repeat" description="PPR" evidence="4">
    <location>
        <begin position="172"/>
        <end position="206"/>
    </location>
</feature>
<accession>A0AAV8BS60</accession>